<protein>
    <submittedName>
        <fullName evidence="1">Uncharacterized protein</fullName>
    </submittedName>
</protein>
<accession>A0A934RCM8</accession>
<dbReference type="Proteomes" id="UP000658278">
    <property type="component" value="Unassembled WGS sequence"/>
</dbReference>
<comment type="caution">
    <text evidence="1">The sequence shown here is derived from an EMBL/GenBank/DDBJ whole genome shotgun (WGS) entry which is preliminary data.</text>
</comment>
<proteinExistence type="predicted"/>
<organism evidence="1 2">
    <name type="scientific">Haloferula rosea</name>
    <dbReference type="NCBI Taxonomy" id="490093"/>
    <lineage>
        <taxon>Bacteria</taxon>
        <taxon>Pseudomonadati</taxon>
        <taxon>Verrucomicrobiota</taxon>
        <taxon>Verrucomicrobiia</taxon>
        <taxon>Verrucomicrobiales</taxon>
        <taxon>Verrucomicrobiaceae</taxon>
        <taxon>Haloferula</taxon>
    </lineage>
</organism>
<sequence length="323" mass="36145">MNWKAALVGLFGGVSVVGAQDSHFDGFKWREKETDHFLIRAHGTSHDPASKLAEKIWTVCVDALPGLTPDFEKNEFETPSGSKGAKEAPFRFCIYLVDSGADFRELVKIDAGRNGWDANSVRLTHQVGNYVDPNARYTVYCKGDPMQSAGGDRDVSAIVAHSTGSSLLRGRARSAKIPFWMQAGFGYYVEHMIFDLCRVHYLDFEAYYEAQKAEIKKGETLGADEDWPSVLRKMCKDENRCSLGDVLTAQILTLSPKESGYIFALTYFLVRDDAAKAKYQKLVAMLRDGDTVNEASLLETYGYADAAALEAEWYEWMESRAFK</sequence>
<reference evidence="1" key="1">
    <citation type="submission" date="2021-01" db="EMBL/GenBank/DDBJ databases">
        <title>Modified the classification status of verrucomicrobia.</title>
        <authorList>
            <person name="Feng X."/>
        </authorList>
    </citation>
    <scope>NUCLEOTIDE SEQUENCE</scope>
    <source>
        <strain evidence="1">KCTC 22201</strain>
    </source>
</reference>
<evidence type="ECO:0000313" key="1">
    <source>
        <dbReference type="EMBL" id="MBK1827142.1"/>
    </source>
</evidence>
<keyword evidence="2" id="KW-1185">Reference proteome</keyword>
<dbReference type="EMBL" id="JAENII010000005">
    <property type="protein sequence ID" value="MBK1827142.1"/>
    <property type="molecule type" value="Genomic_DNA"/>
</dbReference>
<gene>
    <name evidence="1" type="ORF">JIN81_08925</name>
</gene>
<name>A0A934RCM8_9BACT</name>
<dbReference type="AlphaFoldDB" id="A0A934RCM8"/>
<evidence type="ECO:0000313" key="2">
    <source>
        <dbReference type="Proteomes" id="UP000658278"/>
    </source>
</evidence>
<dbReference type="RefSeq" id="WP_200278587.1">
    <property type="nucleotide sequence ID" value="NZ_JAENII010000005.1"/>
</dbReference>